<organism evidence="3 4">
    <name type="scientific">Sphaceloma murrayae</name>
    <dbReference type="NCBI Taxonomy" id="2082308"/>
    <lineage>
        <taxon>Eukaryota</taxon>
        <taxon>Fungi</taxon>
        <taxon>Dikarya</taxon>
        <taxon>Ascomycota</taxon>
        <taxon>Pezizomycotina</taxon>
        <taxon>Dothideomycetes</taxon>
        <taxon>Dothideomycetidae</taxon>
        <taxon>Myriangiales</taxon>
        <taxon>Elsinoaceae</taxon>
        <taxon>Sphaceloma</taxon>
    </lineage>
</organism>
<dbReference type="Proteomes" id="UP000243797">
    <property type="component" value="Unassembled WGS sequence"/>
</dbReference>
<feature type="region of interest" description="Disordered" evidence="1">
    <location>
        <begin position="315"/>
        <end position="364"/>
    </location>
</feature>
<feature type="compositionally biased region" description="Polar residues" evidence="1">
    <location>
        <begin position="271"/>
        <end position="283"/>
    </location>
</feature>
<reference evidence="3 4" key="1">
    <citation type="submission" date="2017-06" db="EMBL/GenBank/DDBJ databases">
        <title>Draft genome sequence of a variant of Elsinoe murrayae.</title>
        <authorList>
            <person name="Cheng Q."/>
        </authorList>
    </citation>
    <scope>NUCLEOTIDE SEQUENCE [LARGE SCALE GENOMIC DNA]</scope>
    <source>
        <strain evidence="3 4">CQ-2017a</strain>
    </source>
</reference>
<keyword evidence="2" id="KW-0812">Transmembrane</keyword>
<keyword evidence="4" id="KW-1185">Reference proteome</keyword>
<dbReference type="EMBL" id="NKHZ01000057">
    <property type="protein sequence ID" value="PNS16509.1"/>
    <property type="molecule type" value="Genomic_DNA"/>
</dbReference>
<dbReference type="AlphaFoldDB" id="A0A2K1QNL4"/>
<protein>
    <submittedName>
        <fullName evidence="3">Plasma membrane ATPase</fullName>
    </submittedName>
</protein>
<evidence type="ECO:0000313" key="4">
    <source>
        <dbReference type="Proteomes" id="UP000243797"/>
    </source>
</evidence>
<comment type="caution">
    <text evidence="3">The sequence shown here is derived from an EMBL/GenBank/DDBJ whole genome shotgun (WGS) entry which is preliminary data.</text>
</comment>
<feature type="compositionally biased region" description="Basic and acidic residues" evidence="1">
    <location>
        <begin position="349"/>
        <end position="364"/>
    </location>
</feature>
<feature type="transmembrane region" description="Helical" evidence="2">
    <location>
        <begin position="12"/>
        <end position="34"/>
    </location>
</feature>
<evidence type="ECO:0000313" key="3">
    <source>
        <dbReference type="EMBL" id="PNS16509.1"/>
    </source>
</evidence>
<proteinExistence type="predicted"/>
<dbReference type="InParanoid" id="A0A2K1QNL4"/>
<sequence>MALLTDFDRALALGLGVGLGGLLALLVVGGILWFRLRRRKIRDSITELEGGITVTPSPSKNDNRLQRLSSFLRQDPNDSSRPSDGLVESLQAGTEDVTRMDFAKGRSAIPRTQFEIEIGNHGNSRSFRMKRLRSRDDVESLDQKPCRRKLSKRNLKTIDKPDSMPARLLVEETEAVDDLTRDSSPDSPLHHLAQTSRREYASVSPDRYTRVAATRTRSASAIIMRSTSSANIQSSTADRPLVHNRSVSYAAGMLGPAPIGPLPALPRSDQLRQASTSPTGSRDTTCKVEDLQSPRPTCRAAMVANSSLMQWISSTASKGHGSPGSPIDHLAGPLKPIGHPEPGPLHPFRFTDEEKVRIEKSEFS</sequence>
<keyword evidence="2" id="KW-1133">Transmembrane helix</keyword>
<accession>A0A2K1QNL4</accession>
<keyword evidence="2" id="KW-0472">Membrane</keyword>
<gene>
    <name evidence="3" type="ORF">CAC42_243</name>
</gene>
<feature type="region of interest" description="Disordered" evidence="1">
    <location>
        <begin position="265"/>
        <end position="293"/>
    </location>
</feature>
<evidence type="ECO:0000256" key="2">
    <source>
        <dbReference type="SAM" id="Phobius"/>
    </source>
</evidence>
<evidence type="ECO:0000256" key="1">
    <source>
        <dbReference type="SAM" id="MobiDB-lite"/>
    </source>
</evidence>
<name>A0A2K1QNL4_9PEZI</name>
<feature type="region of interest" description="Disordered" evidence="1">
    <location>
        <begin position="177"/>
        <end position="204"/>
    </location>
</feature>